<accession>A0A0C9TB85</accession>
<feature type="compositionally biased region" description="Basic and acidic residues" evidence="1">
    <location>
        <begin position="8"/>
        <end position="20"/>
    </location>
</feature>
<sequence length="595" mass="67491">MLSQNVHSNHDSDSEQRGAHDVSSSLLLLAHHIQATQVPLGYSHSDWRPPAVADHGLANWNMDDLPNPNATSHLVFETVNSLLQHWPNTRMRNGHTMVPGTIPKGTLLYHGTRQNELPSGPDWTATDPEHSLIFCRGEPGKGCWHLTLAATRPLKVVYFDGSSASKVEYGSMDAQDLIAWGTSRPWWIHEEIQRIRDLCAWGQDYGVDGFVRMEMDFELMLCNFTSGVRVVSFLNLASVRPPRNRQPLFAPMDTPPVISLEAMYAGSWHNHFPGEIRVQLDLAGLVSFYDTQLVPSLVPIRIGQERWDHRVQNTSSEDILAIKARLAEVLTRPEGFSTGIDWMTLVRVIIDRYAGRLELIQYLLTTPAIDSETFLDLARKTQMQLRIMLTPYILHSAVPSTEIELDWAVPVFKLCATTHTSSIESDSPSMTPSEHLILQAIRDTTREICRVVTKMWASGVHVGIDERLNPKELPNVREVSNLMNTWREDVNHLMGWLDWNVWVKCKPECGPEEMCYLPTWPFGFPWPDWDRKKPRPGDAGSSSGMLTNAFEDFRTLAMKSIAAIPVEGWSDMMPGPDDWMRPQPKCIRRVAPYEF</sequence>
<organism evidence="2 3">
    <name type="scientific">Paxillus involutus ATCC 200175</name>
    <dbReference type="NCBI Taxonomy" id="664439"/>
    <lineage>
        <taxon>Eukaryota</taxon>
        <taxon>Fungi</taxon>
        <taxon>Dikarya</taxon>
        <taxon>Basidiomycota</taxon>
        <taxon>Agaricomycotina</taxon>
        <taxon>Agaricomycetes</taxon>
        <taxon>Agaricomycetidae</taxon>
        <taxon>Boletales</taxon>
        <taxon>Paxilineae</taxon>
        <taxon>Paxillaceae</taxon>
        <taxon>Paxillus</taxon>
    </lineage>
</organism>
<keyword evidence="3" id="KW-1185">Reference proteome</keyword>
<proteinExistence type="predicted"/>
<dbReference type="EMBL" id="KN819359">
    <property type="protein sequence ID" value="KIJ12850.1"/>
    <property type="molecule type" value="Genomic_DNA"/>
</dbReference>
<evidence type="ECO:0000256" key="1">
    <source>
        <dbReference type="SAM" id="MobiDB-lite"/>
    </source>
</evidence>
<evidence type="ECO:0000313" key="3">
    <source>
        <dbReference type="Proteomes" id="UP000053647"/>
    </source>
</evidence>
<dbReference type="InterPro" id="IPR038921">
    <property type="entry name" value="YOR389W-like"/>
</dbReference>
<dbReference type="PANTHER" id="PTHR35204:SF1">
    <property type="entry name" value="ENTEROTOXIN"/>
    <property type="match status" value="1"/>
</dbReference>
<dbReference type="PANTHER" id="PTHR35204">
    <property type="entry name" value="YALI0A21131P"/>
    <property type="match status" value="1"/>
</dbReference>
<feature type="region of interest" description="Disordered" evidence="1">
    <location>
        <begin position="1"/>
        <end position="20"/>
    </location>
</feature>
<dbReference type="HOGENOM" id="CLU_017366_2_1_1"/>
<dbReference type="OrthoDB" id="10261782at2759"/>
<dbReference type="AlphaFoldDB" id="A0A0C9TB85"/>
<reference evidence="3" key="2">
    <citation type="submission" date="2015-01" db="EMBL/GenBank/DDBJ databases">
        <title>Evolutionary Origins and Diversification of the Mycorrhizal Mutualists.</title>
        <authorList>
            <consortium name="DOE Joint Genome Institute"/>
            <consortium name="Mycorrhizal Genomics Consortium"/>
            <person name="Kohler A."/>
            <person name="Kuo A."/>
            <person name="Nagy L.G."/>
            <person name="Floudas D."/>
            <person name="Copeland A."/>
            <person name="Barry K.W."/>
            <person name="Cichocki N."/>
            <person name="Veneault-Fourrey C."/>
            <person name="LaButti K."/>
            <person name="Lindquist E.A."/>
            <person name="Lipzen A."/>
            <person name="Lundell T."/>
            <person name="Morin E."/>
            <person name="Murat C."/>
            <person name="Riley R."/>
            <person name="Ohm R."/>
            <person name="Sun H."/>
            <person name="Tunlid A."/>
            <person name="Henrissat B."/>
            <person name="Grigoriev I.V."/>
            <person name="Hibbett D.S."/>
            <person name="Martin F."/>
        </authorList>
    </citation>
    <scope>NUCLEOTIDE SEQUENCE [LARGE SCALE GENOMIC DNA]</scope>
    <source>
        <strain evidence="3">ATCC 200175</strain>
    </source>
</reference>
<protein>
    <submittedName>
        <fullName evidence="2">Uncharacterized protein</fullName>
    </submittedName>
</protein>
<dbReference type="Proteomes" id="UP000053647">
    <property type="component" value="Unassembled WGS sequence"/>
</dbReference>
<gene>
    <name evidence="2" type="ORF">PAXINDRAFT_171014</name>
</gene>
<name>A0A0C9TB85_PAXIN</name>
<evidence type="ECO:0000313" key="2">
    <source>
        <dbReference type="EMBL" id="KIJ12850.1"/>
    </source>
</evidence>
<reference evidence="2 3" key="1">
    <citation type="submission" date="2014-06" db="EMBL/GenBank/DDBJ databases">
        <authorList>
            <consortium name="DOE Joint Genome Institute"/>
            <person name="Kuo A."/>
            <person name="Kohler A."/>
            <person name="Nagy L.G."/>
            <person name="Floudas D."/>
            <person name="Copeland A."/>
            <person name="Barry K.W."/>
            <person name="Cichocki N."/>
            <person name="Veneault-Fourrey C."/>
            <person name="LaButti K."/>
            <person name="Lindquist E.A."/>
            <person name="Lipzen A."/>
            <person name="Lundell T."/>
            <person name="Morin E."/>
            <person name="Murat C."/>
            <person name="Sun H."/>
            <person name="Tunlid A."/>
            <person name="Henrissat B."/>
            <person name="Grigoriev I.V."/>
            <person name="Hibbett D.S."/>
            <person name="Martin F."/>
            <person name="Nordberg H.P."/>
            <person name="Cantor M.N."/>
            <person name="Hua S.X."/>
        </authorList>
    </citation>
    <scope>NUCLEOTIDE SEQUENCE [LARGE SCALE GENOMIC DNA]</scope>
    <source>
        <strain evidence="2 3">ATCC 200175</strain>
    </source>
</reference>